<evidence type="ECO:0000313" key="2">
    <source>
        <dbReference type="Proteomes" id="UP001230268"/>
    </source>
</evidence>
<organism evidence="1 2">
    <name type="scientific">Babesia gibsoni</name>
    <dbReference type="NCBI Taxonomy" id="33632"/>
    <lineage>
        <taxon>Eukaryota</taxon>
        <taxon>Sar</taxon>
        <taxon>Alveolata</taxon>
        <taxon>Apicomplexa</taxon>
        <taxon>Aconoidasida</taxon>
        <taxon>Piroplasmida</taxon>
        <taxon>Babesiidae</taxon>
        <taxon>Babesia</taxon>
    </lineage>
</organism>
<dbReference type="Proteomes" id="UP001230268">
    <property type="component" value="Unassembled WGS sequence"/>
</dbReference>
<reference evidence="1" key="1">
    <citation type="submission" date="2023-08" db="EMBL/GenBank/DDBJ databases">
        <title>Draft sequence of the Babesia gibsoni genome.</title>
        <authorList>
            <person name="Yamagishi J.Y."/>
            <person name="Xuan X.X."/>
        </authorList>
    </citation>
    <scope>NUCLEOTIDE SEQUENCE</scope>
    <source>
        <strain evidence="1">Azabu</strain>
    </source>
</reference>
<dbReference type="EMBL" id="JAVEPI010000004">
    <property type="protein sequence ID" value="KAK1442365.1"/>
    <property type="molecule type" value="Genomic_DNA"/>
</dbReference>
<protein>
    <submittedName>
        <fullName evidence="1">Uncharacterized protein</fullName>
    </submittedName>
</protein>
<comment type="caution">
    <text evidence="1">The sequence shown here is derived from an EMBL/GenBank/DDBJ whole genome shotgun (WGS) entry which is preliminary data.</text>
</comment>
<name>A0AAD8P898_BABGI</name>
<dbReference type="AlphaFoldDB" id="A0AAD8P898"/>
<gene>
    <name evidence="1" type="ORF">BgAZ_403950</name>
</gene>
<evidence type="ECO:0000313" key="1">
    <source>
        <dbReference type="EMBL" id="KAK1442365.1"/>
    </source>
</evidence>
<sequence>MSQFCEGGSILEADSQNPLEDALQSCQTRKECTFLCHTVKKRYPPRSSNDVGVIDSDAIVPNSSASWLCSGNGWIQLYPKYGWVTAVKGRAIRELCKPFAVWLNQTAECSRKNTLDVARDINPREATQLCSNMAECTFFTMVRSITRYANWFQSLQSHESKTAFGTLTHFCRGMPSKRIARDGYILVASRKIQQDMQREEPVKAKNSSKIAYYFGGPLTNDSYYDDKTPGSLVPATRL</sequence>
<proteinExistence type="predicted"/>
<accession>A0AAD8P898</accession>
<keyword evidence="2" id="KW-1185">Reference proteome</keyword>